<dbReference type="InterPro" id="IPR008737">
    <property type="entry name" value="DUF1758"/>
</dbReference>
<dbReference type="PROSITE" id="PS50994">
    <property type="entry name" value="INTEGRASE"/>
    <property type="match status" value="1"/>
</dbReference>
<dbReference type="InterPro" id="IPR036397">
    <property type="entry name" value="RNaseH_sf"/>
</dbReference>
<dbReference type="PANTHER" id="PTHR47331:SF5">
    <property type="entry name" value="RIBONUCLEASE H"/>
    <property type="match status" value="1"/>
</dbReference>
<feature type="domain" description="Integrase catalytic" evidence="2">
    <location>
        <begin position="1429"/>
        <end position="1601"/>
    </location>
</feature>
<dbReference type="GeneID" id="128199265"/>
<dbReference type="Gene3D" id="1.10.340.70">
    <property type="match status" value="1"/>
</dbReference>
<proteinExistence type="predicted"/>
<dbReference type="Gene3D" id="3.30.420.10">
    <property type="entry name" value="Ribonuclease H-like superfamily/Ribonuclease H"/>
    <property type="match status" value="1"/>
</dbReference>
<dbReference type="Proteomes" id="UP001652582">
    <property type="component" value="Chromosome 21"/>
</dbReference>
<feature type="compositionally biased region" description="Basic and acidic residues" evidence="1">
    <location>
        <begin position="363"/>
        <end position="375"/>
    </location>
</feature>
<feature type="compositionally biased region" description="Low complexity" evidence="1">
    <location>
        <begin position="1740"/>
        <end position="1751"/>
    </location>
</feature>
<name>A0ABM3LY80_BICAN</name>
<gene>
    <name evidence="4" type="primary">LOC128199265</name>
</gene>
<dbReference type="InterPro" id="IPR043128">
    <property type="entry name" value="Rev_trsase/Diguanyl_cyclase"/>
</dbReference>
<dbReference type="Pfam" id="PF05380">
    <property type="entry name" value="Peptidase_A17"/>
    <property type="match status" value="1"/>
</dbReference>
<dbReference type="InterPro" id="IPR041588">
    <property type="entry name" value="Integrase_H2C2"/>
</dbReference>
<accession>A0ABM3LY80</accession>
<feature type="region of interest" description="Disordered" evidence="1">
    <location>
        <begin position="1739"/>
        <end position="1769"/>
    </location>
</feature>
<dbReference type="SUPFAM" id="SSF56672">
    <property type="entry name" value="DNA/RNA polymerases"/>
    <property type="match status" value="1"/>
</dbReference>
<dbReference type="Pfam" id="PF05585">
    <property type="entry name" value="DUF1758"/>
    <property type="match status" value="1"/>
</dbReference>
<dbReference type="InterPro" id="IPR005312">
    <property type="entry name" value="DUF1759"/>
</dbReference>
<dbReference type="InterPro" id="IPR001584">
    <property type="entry name" value="Integrase_cat-core"/>
</dbReference>
<dbReference type="InterPro" id="IPR012337">
    <property type="entry name" value="RNaseH-like_sf"/>
</dbReference>
<dbReference type="RefSeq" id="XP_052744025.1">
    <property type="nucleotide sequence ID" value="XM_052888065.1"/>
</dbReference>
<sequence length="1790" mass="205735">MEVVIQTRVKLLYEAVQTHIKTARDMLLDFVKSEENVRKLEVISAKLKSGNDNFVAEMQNYYKVLTAAPDIDEINQFSVVQIQAEELITEICVTLKQNERKPSSTTSDKVMDVTAKLPRMELAKFNGNILKWYEFWDQFASNVDSRNISDVDKLLYLHSVLEGEAKQAIIGLDTTSKNYSVAVTTLKERYGKASAIIDAHYVALYRIKSAPTNNIKDSRCVLNEIERHLRVLSSLGEDVNHNHLRVMIMEKIPEDLIYEVRMKMCGEDDSIDSIRKNLEYIISARETSSRFKREGTDIKNMERSVIEDKSDQENFTLRSLHARSEVVSGNSGSRQNKFTTWRKDRSKFDNRQLNKFKRPSRKRPYENSDRTNEPPKRKTIKCIFCGQVHFNDECTTYISIQDRKSQLGTRCFICFGDKHKADSCRFKQKCRHCGRFGAHNRALCPTKFKGQSKTHHTDNLHINTEIADLSVTTVLQTCLVKVSSNTDSTQLPGRILLDCGSQRSYIIESFANSLKLPIIETTNLSIFTFGAKSPHHIESPIVNFNITTRTGIKRLIYANVVPHITRDIKTPKFDKSVDVRNDIRLKNLTLADDGSRGDEIDILLGNDYYHSLLLQDKIPVAQNLFLVNSDFGWVWSGSFNKMPDKSDQLTVLTYFQSNGNFDNKLNIPDLPLKYDDVKKLWDLESIGIIDSPKLTRDEEAINQFNETIQFKGGRYYVQWPWTVFPPNLHDNLGLAFGRLNSLLKRLDATTIKAYDQVINEQIQSGVVEIVPDPKATQSHPVHYLPHHCVSHRDKPGKLRIVYDASAKIKENHSLNECLYRGPLMLEDLTGLLIKFRQHRIGIVADVEKAFLQLGLQEPDRDVTRFLWLNNINHRSPDNILYLRFCRVPFGVIASPFLLNATIRFHLIKLKNEVAKQLAEDIYVDNIVTCAQTVQEACDIYTIAKQSFEQLSMNLRDWNSNSKELLSHIPNEFVVSDQDRHVKVLGLIWDIDNDSLHIKPQRDNSVTYNVKTKRDVLKVIGSIYDPCGFAVPVMLSAKLFFQKLWKLKSKWDEKLPDELLGEWGEITEKFKYIDNIKICRYFARDLDIEMLSNNIQYQLHCFTDASLTSYAAVIYLRSSANNNNSVNFVIGKCRLVPLKNKDNLQIPRLELLGVLIGHRLINYVSKILRLQIKAQYLWTDSQIVLSWYKSEKLLPPFVSRRIAEIKQNRSLEIRYVPTKLNPADVGTRVERVESYQEWLKGPLFLMEDSKQWPTHISHEIVQMQTFLAGEGRKSPTSTNNSDETERTLETIQHSDSQTEDILKLQAEYFPKEVGGSTTDLSRVLQLYKDQNGILRCKGRFRYTNLTHDQKEPILLPKNAEFTHNIITELHQKNYHVGVSHTLALLREHFWVPHGRSTVQKVIRKCQQCVKYGGGPFKLPAMPDLPAERVKLGLPFLFTGLDYFGPLYVNEMTLEKRWVCLFTCLTIRAIHMEVVTDLTAQECLLAIRRFVAVRGLPQLILSDNATQFKLTADVLTSDYCIQNNVRWKFIPELAPWFGGFYERLIGLVKHSMKRTLDKHTINHNQLCTVIKELEAVINTRPLTTVGTELEHVLTPTDFLRIGGPVVAQISDRDFLESAIATKSNLIEGWKRGQTILLEFTKMFNNQYLTSLRERHDRHRQPRTVVARAPRLSEIVQIKSDSSRAHWKVGRIVELIKGSDGEIRVAKVKLPNGDTLTRSIGHLFPLELDDHDNTVTLKDPTLTEDQTTENNQTSEQEEIATDANKRPSRASAVKAREKVKEWTAQLMINLFEQ</sequence>
<protein>
    <submittedName>
        <fullName evidence="4">Uncharacterized protein LOC128199265</fullName>
    </submittedName>
</protein>
<dbReference type="Pfam" id="PF17921">
    <property type="entry name" value="Integrase_H2C2"/>
    <property type="match status" value="1"/>
</dbReference>
<dbReference type="SUPFAM" id="SSF53098">
    <property type="entry name" value="Ribonuclease H-like"/>
    <property type="match status" value="1"/>
</dbReference>
<dbReference type="InterPro" id="IPR040676">
    <property type="entry name" value="DUF5641"/>
</dbReference>
<evidence type="ECO:0000259" key="2">
    <source>
        <dbReference type="PROSITE" id="PS50994"/>
    </source>
</evidence>
<keyword evidence="3" id="KW-1185">Reference proteome</keyword>
<evidence type="ECO:0000313" key="4">
    <source>
        <dbReference type="RefSeq" id="XP_052744025.1"/>
    </source>
</evidence>
<dbReference type="PANTHER" id="PTHR47331">
    <property type="entry name" value="PHD-TYPE DOMAIN-CONTAINING PROTEIN"/>
    <property type="match status" value="1"/>
</dbReference>
<dbReference type="Pfam" id="PF03564">
    <property type="entry name" value="DUF1759"/>
    <property type="match status" value="1"/>
</dbReference>
<dbReference type="InterPro" id="IPR008042">
    <property type="entry name" value="Retrotrans_Pao"/>
</dbReference>
<dbReference type="Gene3D" id="3.30.70.270">
    <property type="match status" value="1"/>
</dbReference>
<evidence type="ECO:0000256" key="1">
    <source>
        <dbReference type="SAM" id="MobiDB-lite"/>
    </source>
</evidence>
<evidence type="ECO:0000313" key="3">
    <source>
        <dbReference type="Proteomes" id="UP001652582"/>
    </source>
</evidence>
<dbReference type="Pfam" id="PF18701">
    <property type="entry name" value="DUF5641"/>
    <property type="match status" value="1"/>
</dbReference>
<organism evidence="3 4">
    <name type="scientific">Bicyclus anynana</name>
    <name type="common">Squinting bush brown butterfly</name>
    <dbReference type="NCBI Taxonomy" id="110368"/>
    <lineage>
        <taxon>Eukaryota</taxon>
        <taxon>Metazoa</taxon>
        <taxon>Ecdysozoa</taxon>
        <taxon>Arthropoda</taxon>
        <taxon>Hexapoda</taxon>
        <taxon>Insecta</taxon>
        <taxon>Pterygota</taxon>
        <taxon>Neoptera</taxon>
        <taxon>Endopterygota</taxon>
        <taxon>Lepidoptera</taxon>
        <taxon>Glossata</taxon>
        <taxon>Ditrysia</taxon>
        <taxon>Papilionoidea</taxon>
        <taxon>Nymphalidae</taxon>
        <taxon>Satyrinae</taxon>
        <taxon>Satyrini</taxon>
        <taxon>Mycalesina</taxon>
        <taxon>Bicyclus</taxon>
    </lineage>
</organism>
<dbReference type="InterPro" id="IPR043502">
    <property type="entry name" value="DNA/RNA_pol_sf"/>
</dbReference>
<feature type="region of interest" description="Disordered" evidence="1">
    <location>
        <begin position="349"/>
        <end position="375"/>
    </location>
</feature>
<reference evidence="4" key="1">
    <citation type="submission" date="2025-08" db="UniProtKB">
        <authorList>
            <consortium name="RefSeq"/>
        </authorList>
    </citation>
    <scope>IDENTIFICATION</scope>
</reference>
<dbReference type="Gene3D" id="3.10.10.10">
    <property type="entry name" value="HIV Type 1 Reverse Transcriptase, subunit A, domain 1"/>
    <property type="match status" value="1"/>
</dbReference>